<keyword evidence="2" id="KW-1185">Reference proteome</keyword>
<organism evidence="1 2">
    <name type="scientific">Phytophthora fragariaefolia</name>
    <dbReference type="NCBI Taxonomy" id="1490495"/>
    <lineage>
        <taxon>Eukaryota</taxon>
        <taxon>Sar</taxon>
        <taxon>Stramenopiles</taxon>
        <taxon>Oomycota</taxon>
        <taxon>Peronosporomycetes</taxon>
        <taxon>Peronosporales</taxon>
        <taxon>Peronosporaceae</taxon>
        <taxon>Phytophthora</taxon>
    </lineage>
</organism>
<reference evidence="1" key="1">
    <citation type="submission" date="2023-04" db="EMBL/GenBank/DDBJ databases">
        <title>Phytophthora fragariaefolia NBRC 109709.</title>
        <authorList>
            <person name="Ichikawa N."/>
            <person name="Sato H."/>
            <person name="Tonouchi N."/>
        </authorList>
    </citation>
    <scope>NUCLEOTIDE SEQUENCE</scope>
    <source>
        <strain evidence="1">NBRC 109709</strain>
    </source>
</reference>
<proteinExistence type="predicted"/>
<sequence>MKLFSSGNNHSLITLTGFDQASFAYILERLAPLYDYYSPYSVGGCIRQLENDASLGGRPRSMAASMGLALRLAWTRTRGSEYILRMLFDGTHTVYSLFLRFIRRILLKVLAADEYAAVRLPSRNEISAFQQGIFAKYPSLQDVFAVADELKLHIVQISDPVLQNAFSNGWTPHVMADGVAAASRNITIHSNSAILLAGHIEQGVVIVIELTAAFG</sequence>
<dbReference type="PANTHER" id="PTHR48471">
    <property type="entry name" value="DDE TNP4 DOMAIN-CONTAINING PROTEIN"/>
    <property type="match status" value="1"/>
</dbReference>
<protein>
    <submittedName>
        <fullName evidence="1">Unnamed protein product</fullName>
    </submittedName>
</protein>
<comment type="caution">
    <text evidence="1">The sequence shown here is derived from an EMBL/GenBank/DDBJ whole genome shotgun (WGS) entry which is preliminary data.</text>
</comment>
<accession>A0A9W6UEI3</accession>
<dbReference type="PANTHER" id="PTHR48471:SF1">
    <property type="entry name" value="DDE TNP4 DOMAIN-CONTAINING PROTEIN"/>
    <property type="match status" value="1"/>
</dbReference>
<dbReference type="EMBL" id="BSXT01000650">
    <property type="protein sequence ID" value="GMF31749.1"/>
    <property type="molecule type" value="Genomic_DNA"/>
</dbReference>
<evidence type="ECO:0000313" key="1">
    <source>
        <dbReference type="EMBL" id="GMF31749.1"/>
    </source>
</evidence>
<dbReference type="Proteomes" id="UP001165121">
    <property type="component" value="Unassembled WGS sequence"/>
</dbReference>
<gene>
    <name evidence="1" type="ORF">Pfra01_000736800</name>
</gene>
<dbReference type="OrthoDB" id="45778at2759"/>
<evidence type="ECO:0000313" key="2">
    <source>
        <dbReference type="Proteomes" id="UP001165121"/>
    </source>
</evidence>
<name>A0A9W6UEI3_9STRA</name>
<dbReference type="AlphaFoldDB" id="A0A9W6UEI3"/>